<dbReference type="Pfam" id="PF00105">
    <property type="entry name" value="zf-C4"/>
    <property type="match status" value="1"/>
</dbReference>
<dbReference type="Proteomes" id="UP000024635">
    <property type="component" value="Unassembled WGS sequence"/>
</dbReference>
<feature type="domain" description="NR LBD" evidence="13">
    <location>
        <begin position="217"/>
        <end position="453"/>
    </location>
</feature>
<evidence type="ECO:0000256" key="6">
    <source>
        <dbReference type="ARBA" id="ARBA00023125"/>
    </source>
</evidence>
<feature type="compositionally biased region" description="Polar residues" evidence="11">
    <location>
        <begin position="17"/>
        <end position="36"/>
    </location>
</feature>
<feature type="domain" description="Nuclear receptor" evidence="12">
    <location>
        <begin position="92"/>
        <end position="167"/>
    </location>
</feature>
<sequence>MSTATVTYHKLPPLSGWTPNDPEQNSQLRPAQNAPQNGYVGGQEFAGEEVKWSHYLAQERYQEQLAQNTTQAPTRKPRGSKCRAPALALPGEELCLVCGDKASGYHYNALTCEGCKGFFRRSITRRAVYYCKFGQTCDIDMYMRRKCQHCRLEKCMRIGMRAELVIPEEQCRMKREAKLRQRSITREGAELPSPSSSDLPSQVACDSTAVEHDLLPETSELISRITSTSQQAALIRDEAMASLSMQSSPCSSAFQQLAELTILEAQHVHETVRQLPGFSRLCEEDRRILQKASKTEILMLRSARKYDVAERCLYLGHDRYSFRYDLQKYCEAGMAPFADFVFELAQRLAEVAPDPAEMLLMEAVIAFSERPGLLDARRIEETQEIYMEALQQYIDVKRPRNSALIHRFLAILTDLRRFCLEHVEAPISPNSDYDSFLDVKPEKAMLEQIMQQRAQQYSTYHVNR</sequence>
<dbReference type="PANTHER" id="PTHR24082:SF507">
    <property type="entry name" value="BILE ACID RECEPTOR-RELATED"/>
    <property type="match status" value="1"/>
</dbReference>
<accession>A0A016WCP8</accession>
<evidence type="ECO:0000256" key="3">
    <source>
        <dbReference type="ARBA" id="ARBA00022771"/>
    </source>
</evidence>
<dbReference type="GO" id="GO:0030154">
    <property type="term" value="P:cell differentiation"/>
    <property type="evidence" value="ECO:0007669"/>
    <property type="project" value="TreeGrafter"/>
</dbReference>
<dbReference type="InterPro" id="IPR035500">
    <property type="entry name" value="NHR-like_dom_sf"/>
</dbReference>
<evidence type="ECO:0000256" key="11">
    <source>
        <dbReference type="SAM" id="MobiDB-lite"/>
    </source>
</evidence>
<dbReference type="InterPro" id="IPR000536">
    <property type="entry name" value="Nucl_hrmn_rcpt_lig-bd"/>
</dbReference>
<evidence type="ECO:0000256" key="2">
    <source>
        <dbReference type="ARBA" id="ARBA00022723"/>
    </source>
</evidence>
<dbReference type="GO" id="GO:0090575">
    <property type="term" value="C:RNA polymerase II transcription regulator complex"/>
    <property type="evidence" value="ECO:0007669"/>
    <property type="project" value="TreeGrafter"/>
</dbReference>
<keyword evidence="7 10" id="KW-0804">Transcription</keyword>
<feature type="region of interest" description="Disordered" evidence="11">
    <location>
        <begin position="1"/>
        <end position="41"/>
    </location>
</feature>
<dbReference type="PRINTS" id="PR00047">
    <property type="entry name" value="STROIDFINGER"/>
</dbReference>
<keyword evidence="2 10" id="KW-0479">Metal-binding</keyword>
<dbReference type="Gene3D" id="1.10.565.10">
    <property type="entry name" value="Retinoid X Receptor"/>
    <property type="match status" value="1"/>
</dbReference>
<dbReference type="InterPro" id="IPR001723">
    <property type="entry name" value="Nuclear_hrmn_rcpt"/>
</dbReference>
<dbReference type="SMART" id="SM00430">
    <property type="entry name" value="HOLI"/>
    <property type="match status" value="1"/>
</dbReference>
<evidence type="ECO:0008006" key="16">
    <source>
        <dbReference type="Google" id="ProtNLM"/>
    </source>
</evidence>
<dbReference type="PRINTS" id="PR00398">
    <property type="entry name" value="STRDHORMONER"/>
</dbReference>
<dbReference type="PROSITE" id="PS51030">
    <property type="entry name" value="NUCLEAR_REC_DBD_2"/>
    <property type="match status" value="1"/>
</dbReference>
<evidence type="ECO:0000256" key="10">
    <source>
        <dbReference type="RuleBase" id="RU004334"/>
    </source>
</evidence>
<protein>
    <recommendedName>
        <fullName evidence="16">Ecdysteroid receptor</fullName>
    </recommendedName>
</protein>
<keyword evidence="6 10" id="KW-0238">DNA-binding</keyword>
<name>A0A016WCP8_9BILA</name>
<dbReference type="PROSITE" id="PS00031">
    <property type="entry name" value="NUCLEAR_REC_DBD_1"/>
    <property type="match status" value="1"/>
</dbReference>
<evidence type="ECO:0000256" key="7">
    <source>
        <dbReference type="ARBA" id="ARBA00023163"/>
    </source>
</evidence>
<keyword evidence="8 10" id="KW-0675">Receptor</keyword>
<evidence type="ECO:0000256" key="8">
    <source>
        <dbReference type="ARBA" id="ARBA00023170"/>
    </source>
</evidence>
<dbReference type="EMBL" id="JARK01000396">
    <property type="protein sequence ID" value="EYC37391.1"/>
    <property type="molecule type" value="Genomic_DNA"/>
</dbReference>
<keyword evidence="15" id="KW-1185">Reference proteome</keyword>
<keyword evidence="5 10" id="KW-0805">Transcription regulation</keyword>
<comment type="caution">
    <text evidence="14">The sequence shown here is derived from an EMBL/GenBank/DDBJ whole genome shotgun (WGS) entry which is preliminary data.</text>
</comment>
<dbReference type="OrthoDB" id="5771769at2759"/>
<dbReference type="GO" id="GO:0004879">
    <property type="term" value="F:nuclear receptor activity"/>
    <property type="evidence" value="ECO:0007669"/>
    <property type="project" value="TreeGrafter"/>
</dbReference>
<dbReference type="SUPFAM" id="SSF57716">
    <property type="entry name" value="Glucocorticoid receptor-like (DNA-binding domain)"/>
    <property type="match status" value="1"/>
</dbReference>
<organism evidence="14 15">
    <name type="scientific">Ancylostoma ceylanicum</name>
    <dbReference type="NCBI Taxonomy" id="53326"/>
    <lineage>
        <taxon>Eukaryota</taxon>
        <taxon>Metazoa</taxon>
        <taxon>Ecdysozoa</taxon>
        <taxon>Nematoda</taxon>
        <taxon>Chromadorea</taxon>
        <taxon>Rhabditida</taxon>
        <taxon>Rhabditina</taxon>
        <taxon>Rhabditomorpha</taxon>
        <taxon>Strongyloidea</taxon>
        <taxon>Ancylostomatidae</taxon>
        <taxon>Ancylostomatinae</taxon>
        <taxon>Ancylostoma</taxon>
    </lineage>
</organism>
<evidence type="ECO:0000256" key="1">
    <source>
        <dbReference type="ARBA" id="ARBA00005993"/>
    </source>
</evidence>
<gene>
    <name evidence="14" type="primary">Acey_s0796.g2400</name>
    <name evidence="14" type="ORF">Y032_0796g2400</name>
</gene>
<dbReference type="FunFam" id="3.30.50.10:FF:000031">
    <property type="entry name" value="Ecdysone receptor A1"/>
    <property type="match status" value="1"/>
</dbReference>
<dbReference type="InterPro" id="IPR013088">
    <property type="entry name" value="Znf_NHR/GATA"/>
</dbReference>
<dbReference type="GO" id="GO:0045944">
    <property type="term" value="P:positive regulation of transcription by RNA polymerase II"/>
    <property type="evidence" value="ECO:0007669"/>
    <property type="project" value="TreeGrafter"/>
</dbReference>
<reference evidence="15" key="1">
    <citation type="journal article" date="2015" name="Nat. Genet.">
        <title>The genome and transcriptome of the zoonotic hookworm Ancylostoma ceylanicum identify infection-specific gene families.</title>
        <authorList>
            <person name="Schwarz E.M."/>
            <person name="Hu Y."/>
            <person name="Antoshechkin I."/>
            <person name="Miller M.M."/>
            <person name="Sternberg P.W."/>
            <person name="Aroian R.V."/>
        </authorList>
    </citation>
    <scope>NUCLEOTIDE SEQUENCE</scope>
    <source>
        <strain evidence="15">HY135</strain>
    </source>
</reference>
<evidence type="ECO:0000256" key="4">
    <source>
        <dbReference type="ARBA" id="ARBA00022833"/>
    </source>
</evidence>
<dbReference type="SUPFAM" id="SSF48508">
    <property type="entry name" value="Nuclear receptor ligand-binding domain"/>
    <property type="match status" value="1"/>
</dbReference>
<keyword evidence="3 10" id="KW-0863">Zinc-finger</keyword>
<evidence type="ECO:0000256" key="5">
    <source>
        <dbReference type="ARBA" id="ARBA00023015"/>
    </source>
</evidence>
<dbReference type="PROSITE" id="PS51843">
    <property type="entry name" value="NR_LBD"/>
    <property type="match status" value="1"/>
</dbReference>
<evidence type="ECO:0000256" key="9">
    <source>
        <dbReference type="ARBA" id="ARBA00023242"/>
    </source>
</evidence>
<feature type="compositionally biased region" description="Low complexity" evidence="11">
    <location>
        <begin position="191"/>
        <end position="201"/>
    </location>
</feature>
<dbReference type="GO" id="GO:0000978">
    <property type="term" value="F:RNA polymerase II cis-regulatory region sequence-specific DNA binding"/>
    <property type="evidence" value="ECO:0007669"/>
    <property type="project" value="TreeGrafter"/>
</dbReference>
<dbReference type="InterPro" id="IPR050234">
    <property type="entry name" value="Nuclear_hormone_rcpt_NR1"/>
</dbReference>
<dbReference type="InterPro" id="IPR001628">
    <property type="entry name" value="Znf_hrmn_rcpt"/>
</dbReference>
<keyword evidence="9 10" id="KW-0539">Nucleus</keyword>
<dbReference type="AlphaFoldDB" id="A0A016WCP8"/>
<feature type="region of interest" description="Disordered" evidence="11">
    <location>
        <begin position="182"/>
        <end position="202"/>
    </location>
</feature>
<dbReference type="CDD" id="cd07161">
    <property type="entry name" value="NR_DBD_EcR"/>
    <property type="match status" value="1"/>
</dbReference>
<dbReference type="GO" id="GO:0008270">
    <property type="term" value="F:zinc ion binding"/>
    <property type="evidence" value="ECO:0007669"/>
    <property type="project" value="UniProtKB-KW"/>
</dbReference>
<evidence type="ECO:0000313" key="15">
    <source>
        <dbReference type="Proteomes" id="UP000024635"/>
    </source>
</evidence>
<dbReference type="Gene3D" id="3.30.50.10">
    <property type="entry name" value="Erythroid Transcription Factor GATA-1, subunit A"/>
    <property type="match status" value="1"/>
</dbReference>
<proteinExistence type="inferred from homology"/>
<evidence type="ECO:0000313" key="14">
    <source>
        <dbReference type="EMBL" id="EYC37391.1"/>
    </source>
</evidence>
<evidence type="ECO:0000259" key="12">
    <source>
        <dbReference type="PROSITE" id="PS51030"/>
    </source>
</evidence>
<keyword evidence="4 10" id="KW-0862">Zinc</keyword>
<comment type="similarity">
    <text evidence="1 10">Belongs to the nuclear hormone receptor family.</text>
</comment>
<comment type="subcellular location">
    <subcellularLocation>
        <location evidence="10">Nucleus</location>
    </subcellularLocation>
</comment>
<dbReference type="GO" id="GO:0000122">
    <property type="term" value="P:negative regulation of transcription by RNA polymerase II"/>
    <property type="evidence" value="ECO:0007669"/>
    <property type="project" value="TreeGrafter"/>
</dbReference>
<dbReference type="STRING" id="53326.A0A016WCP8"/>
<evidence type="ECO:0000259" key="13">
    <source>
        <dbReference type="PROSITE" id="PS51843"/>
    </source>
</evidence>
<dbReference type="SMART" id="SM00399">
    <property type="entry name" value="ZnF_C4"/>
    <property type="match status" value="1"/>
</dbReference>
<dbReference type="Pfam" id="PF00104">
    <property type="entry name" value="Hormone_recep"/>
    <property type="match status" value="1"/>
</dbReference>
<dbReference type="PANTHER" id="PTHR24082">
    <property type="entry name" value="NUCLEAR HORMONE RECEPTOR"/>
    <property type="match status" value="1"/>
</dbReference>